<dbReference type="Proteomes" id="UP000217790">
    <property type="component" value="Unassembled WGS sequence"/>
</dbReference>
<proteinExistence type="predicted"/>
<name>A0A2H3CA99_ARMGA</name>
<organism evidence="1 2">
    <name type="scientific">Armillaria gallica</name>
    <name type="common">Bulbous honey fungus</name>
    <name type="synonym">Armillaria bulbosa</name>
    <dbReference type="NCBI Taxonomy" id="47427"/>
    <lineage>
        <taxon>Eukaryota</taxon>
        <taxon>Fungi</taxon>
        <taxon>Dikarya</taxon>
        <taxon>Basidiomycota</taxon>
        <taxon>Agaricomycotina</taxon>
        <taxon>Agaricomycetes</taxon>
        <taxon>Agaricomycetidae</taxon>
        <taxon>Agaricales</taxon>
        <taxon>Marasmiineae</taxon>
        <taxon>Physalacriaceae</taxon>
        <taxon>Armillaria</taxon>
    </lineage>
</organism>
<reference evidence="2" key="1">
    <citation type="journal article" date="2017" name="Nat. Ecol. Evol.">
        <title>Genome expansion and lineage-specific genetic innovations in the forest pathogenic fungi Armillaria.</title>
        <authorList>
            <person name="Sipos G."/>
            <person name="Prasanna A.N."/>
            <person name="Walter M.C."/>
            <person name="O'Connor E."/>
            <person name="Balint B."/>
            <person name="Krizsan K."/>
            <person name="Kiss B."/>
            <person name="Hess J."/>
            <person name="Varga T."/>
            <person name="Slot J."/>
            <person name="Riley R."/>
            <person name="Boka B."/>
            <person name="Rigling D."/>
            <person name="Barry K."/>
            <person name="Lee J."/>
            <person name="Mihaltcheva S."/>
            <person name="LaButti K."/>
            <person name="Lipzen A."/>
            <person name="Waldron R."/>
            <person name="Moloney N.M."/>
            <person name="Sperisen C."/>
            <person name="Kredics L."/>
            <person name="Vagvoelgyi C."/>
            <person name="Patrignani A."/>
            <person name="Fitzpatrick D."/>
            <person name="Nagy I."/>
            <person name="Doyle S."/>
            <person name="Anderson J.B."/>
            <person name="Grigoriev I.V."/>
            <person name="Gueldener U."/>
            <person name="Muensterkoetter M."/>
            <person name="Nagy L.G."/>
        </authorList>
    </citation>
    <scope>NUCLEOTIDE SEQUENCE [LARGE SCALE GENOMIC DNA]</scope>
    <source>
        <strain evidence="2">Ar21-2</strain>
    </source>
</reference>
<evidence type="ECO:0000313" key="2">
    <source>
        <dbReference type="Proteomes" id="UP000217790"/>
    </source>
</evidence>
<protein>
    <submittedName>
        <fullName evidence="1">Uncharacterized protein</fullName>
    </submittedName>
</protein>
<keyword evidence="2" id="KW-1185">Reference proteome</keyword>
<evidence type="ECO:0000313" key="1">
    <source>
        <dbReference type="EMBL" id="PBK79989.1"/>
    </source>
</evidence>
<sequence>MCMTGRDGTRHRPAPTVRPQVLFALDMDSEKMETRGMCTVRDGLCDTIKRTASEPDAQVGRRDIHDFVLLMADKRGDAYMKLLLVTVVNYDDFTHLRAPTSTLAQHLRQHHRREALRAQSSNAVLTTKGGATRTKSFKRKLAYIMEEEYVDMDMEENEGQRKMQMTGELDTSDV</sequence>
<dbReference type="AlphaFoldDB" id="A0A2H3CA99"/>
<gene>
    <name evidence="1" type="ORF">ARMGADRAFT_1069201</name>
</gene>
<dbReference type="InParanoid" id="A0A2H3CA99"/>
<accession>A0A2H3CA99</accession>
<dbReference type="EMBL" id="KZ293755">
    <property type="protein sequence ID" value="PBK79989.1"/>
    <property type="molecule type" value="Genomic_DNA"/>
</dbReference>